<gene>
    <name evidence="7" type="primary">deoC</name>
    <name evidence="8" type="ORF">SAMN04487864_104213</name>
</gene>
<dbReference type="InterPro" id="IPR011343">
    <property type="entry name" value="DeoC"/>
</dbReference>
<comment type="catalytic activity">
    <reaction evidence="5 7">
        <text>2-deoxy-D-ribose 5-phosphate = D-glyceraldehyde 3-phosphate + acetaldehyde</text>
        <dbReference type="Rhea" id="RHEA:12821"/>
        <dbReference type="ChEBI" id="CHEBI:15343"/>
        <dbReference type="ChEBI" id="CHEBI:59776"/>
        <dbReference type="ChEBI" id="CHEBI:62877"/>
        <dbReference type="EC" id="4.1.2.4"/>
    </reaction>
</comment>
<feature type="active site" description="Proton donor/acceptor" evidence="7">
    <location>
        <position position="88"/>
    </location>
</feature>
<dbReference type="Gene3D" id="3.20.20.70">
    <property type="entry name" value="Aldolase class I"/>
    <property type="match status" value="1"/>
</dbReference>
<evidence type="ECO:0000256" key="1">
    <source>
        <dbReference type="ARBA" id="ARBA00010936"/>
    </source>
</evidence>
<dbReference type="OrthoDB" id="9778711at2"/>
<keyword evidence="9" id="KW-1185">Reference proteome</keyword>
<dbReference type="Proteomes" id="UP000198943">
    <property type="component" value="Unassembled WGS sequence"/>
</dbReference>
<keyword evidence="4 7" id="KW-0704">Schiff base</keyword>
<dbReference type="SUPFAM" id="SSF51569">
    <property type="entry name" value="Aldolase"/>
    <property type="match status" value="1"/>
</dbReference>
<dbReference type="CDD" id="cd00959">
    <property type="entry name" value="DeoC"/>
    <property type="match status" value="1"/>
</dbReference>
<dbReference type="InterPro" id="IPR028581">
    <property type="entry name" value="DeoC_typeI"/>
</dbReference>
<evidence type="ECO:0000256" key="2">
    <source>
        <dbReference type="ARBA" id="ARBA00022490"/>
    </source>
</evidence>
<protein>
    <recommendedName>
        <fullName evidence="7">Deoxyribose-phosphate aldolase</fullName>
        <shortName evidence="7">DERA</shortName>
        <ecNumber evidence="7">4.1.2.4</ecNumber>
    </recommendedName>
    <alternativeName>
        <fullName evidence="7">2-deoxy-D-ribose 5-phosphate aldolase</fullName>
    </alternativeName>
    <alternativeName>
        <fullName evidence="7">Phosphodeoxyriboaldolase</fullName>
        <shortName evidence="7">Deoxyriboaldolase</shortName>
    </alternativeName>
</protein>
<evidence type="ECO:0000256" key="5">
    <source>
        <dbReference type="ARBA" id="ARBA00048791"/>
    </source>
</evidence>
<dbReference type="PIRSF" id="PIRSF001357">
    <property type="entry name" value="DeoC"/>
    <property type="match status" value="1"/>
</dbReference>
<proteinExistence type="inferred from homology"/>
<dbReference type="PANTHER" id="PTHR10889:SF1">
    <property type="entry name" value="DEOXYRIBOSE-PHOSPHATE ALDOLASE"/>
    <property type="match status" value="1"/>
</dbReference>
<evidence type="ECO:0000313" key="9">
    <source>
        <dbReference type="Proteomes" id="UP000198943"/>
    </source>
</evidence>
<dbReference type="Pfam" id="PF01791">
    <property type="entry name" value="DeoC"/>
    <property type="match status" value="1"/>
</dbReference>
<sequence>MIEKYIEHTLLKPEATTADIIKLCQEAREHNFLGVCINPCFVPLAKHLLTGTAVKVVTVVGFPLGCDEPEVKAEATRRAVQNGADEIDMVINVGALKGRDNAYVVEDIRQVVAAAGEAPVKVIIEACLLNEEEKIRVCRIIAQAGAAFVKTSTGFNKGGATVEDVALLSGEAKNLGLRVKAAGGIRDYATAKAMLKAGADRLGCSAGVRLAEEEARA</sequence>
<dbReference type="PANTHER" id="PTHR10889">
    <property type="entry name" value="DEOXYRIBOSE-PHOSPHATE ALDOLASE"/>
    <property type="match status" value="1"/>
</dbReference>
<evidence type="ECO:0000256" key="4">
    <source>
        <dbReference type="ARBA" id="ARBA00023270"/>
    </source>
</evidence>
<comment type="similarity">
    <text evidence="1 7">Belongs to the DeoC/FbaB aldolase family. DeoC type 1 subfamily.</text>
</comment>
<accession>A0A1G6KF51</accession>
<dbReference type="EMBL" id="FMYW01000004">
    <property type="protein sequence ID" value="SDC29205.1"/>
    <property type="molecule type" value="Genomic_DNA"/>
</dbReference>
<dbReference type="EC" id="4.1.2.4" evidence="7"/>
<keyword evidence="2 7" id="KW-0963">Cytoplasm</keyword>
<feature type="active site" description="Proton donor/acceptor" evidence="7">
    <location>
        <position position="180"/>
    </location>
</feature>
<dbReference type="InterPro" id="IPR013785">
    <property type="entry name" value="Aldolase_TIM"/>
</dbReference>
<dbReference type="GO" id="GO:0004139">
    <property type="term" value="F:deoxyribose-phosphate aldolase activity"/>
    <property type="evidence" value="ECO:0007669"/>
    <property type="project" value="UniProtKB-UniRule"/>
</dbReference>
<organism evidence="8 9">
    <name type="scientific">Succiniclasticum ruminis</name>
    <dbReference type="NCBI Taxonomy" id="40841"/>
    <lineage>
        <taxon>Bacteria</taxon>
        <taxon>Bacillati</taxon>
        <taxon>Bacillota</taxon>
        <taxon>Negativicutes</taxon>
        <taxon>Acidaminococcales</taxon>
        <taxon>Acidaminococcaceae</taxon>
        <taxon>Succiniclasticum</taxon>
    </lineage>
</organism>
<dbReference type="RefSeq" id="WP_093729890.1">
    <property type="nucleotide sequence ID" value="NZ_FMYW01000004.1"/>
</dbReference>
<dbReference type="NCBIfam" id="TIGR00126">
    <property type="entry name" value="deoC"/>
    <property type="match status" value="1"/>
</dbReference>
<feature type="active site" description="Schiff-base intermediate with acetaldehyde" evidence="7">
    <location>
        <position position="150"/>
    </location>
</feature>
<dbReference type="GO" id="GO:0009264">
    <property type="term" value="P:deoxyribonucleotide catabolic process"/>
    <property type="evidence" value="ECO:0007669"/>
    <property type="project" value="UniProtKB-UniRule"/>
</dbReference>
<evidence type="ECO:0000256" key="6">
    <source>
        <dbReference type="ARBA" id="ARBA00056337"/>
    </source>
</evidence>
<dbReference type="GO" id="GO:0016052">
    <property type="term" value="P:carbohydrate catabolic process"/>
    <property type="evidence" value="ECO:0007669"/>
    <property type="project" value="TreeGrafter"/>
</dbReference>
<keyword evidence="3 7" id="KW-0456">Lyase</keyword>
<name>A0A1G6KF51_9FIRM</name>
<evidence type="ECO:0000256" key="7">
    <source>
        <dbReference type="HAMAP-Rule" id="MF_00114"/>
    </source>
</evidence>
<dbReference type="HAMAP" id="MF_00114">
    <property type="entry name" value="DeoC_type1"/>
    <property type="match status" value="1"/>
</dbReference>
<evidence type="ECO:0000256" key="3">
    <source>
        <dbReference type="ARBA" id="ARBA00023239"/>
    </source>
</evidence>
<dbReference type="SMART" id="SM01133">
    <property type="entry name" value="DeoC"/>
    <property type="match status" value="1"/>
</dbReference>
<dbReference type="InterPro" id="IPR002915">
    <property type="entry name" value="DeoC/FbaB/LacD_aldolase"/>
</dbReference>
<comment type="function">
    <text evidence="6 7">Catalyzes a reversible aldol reaction between acetaldehyde and D-glyceraldehyde 3-phosphate to generate 2-deoxy-D-ribose 5-phosphate.</text>
</comment>
<dbReference type="AlphaFoldDB" id="A0A1G6KF51"/>
<dbReference type="FunFam" id="3.20.20.70:FF:000044">
    <property type="entry name" value="Deoxyribose-phosphate aldolase"/>
    <property type="match status" value="1"/>
</dbReference>
<comment type="subcellular location">
    <subcellularLocation>
        <location evidence="7">Cytoplasm</location>
    </subcellularLocation>
</comment>
<evidence type="ECO:0000313" key="8">
    <source>
        <dbReference type="EMBL" id="SDC29205.1"/>
    </source>
</evidence>
<dbReference type="UniPathway" id="UPA00002">
    <property type="reaction ID" value="UER00468"/>
</dbReference>
<comment type="pathway">
    <text evidence="7">Carbohydrate degradation; 2-deoxy-D-ribose 1-phosphate degradation; D-glyceraldehyde 3-phosphate and acetaldehyde from 2-deoxy-alpha-D-ribose 1-phosphate: step 2/2.</text>
</comment>
<reference evidence="9" key="1">
    <citation type="submission" date="2016-10" db="EMBL/GenBank/DDBJ databases">
        <authorList>
            <person name="Varghese N."/>
            <person name="Submissions S."/>
        </authorList>
    </citation>
    <scope>NUCLEOTIDE SEQUENCE [LARGE SCALE GENOMIC DNA]</scope>
    <source>
        <strain evidence="9">DSM 11005</strain>
    </source>
</reference>
<dbReference type="GO" id="GO:0006018">
    <property type="term" value="P:2-deoxyribose 1-phosphate catabolic process"/>
    <property type="evidence" value="ECO:0007669"/>
    <property type="project" value="UniProtKB-UniRule"/>
</dbReference>
<dbReference type="GO" id="GO:0005737">
    <property type="term" value="C:cytoplasm"/>
    <property type="evidence" value="ECO:0007669"/>
    <property type="project" value="UniProtKB-SubCell"/>
</dbReference>